<dbReference type="RefSeq" id="WP_069093993.1">
    <property type="nucleotide sequence ID" value="NZ_MASI01000001.1"/>
</dbReference>
<evidence type="ECO:0000256" key="5">
    <source>
        <dbReference type="ARBA" id="ARBA00022842"/>
    </source>
</evidence>
<dbReference type="PANTHER" id="PTHR43250:SF2">
    <property type="entry name" value="EXODEOXYRIBONUCLEASE III"/>
    <property type="match status" value="1"/>
</dbReference>
<evidence type="ECO:0000256" key="3">
    <source>
        <dbReference type="ARBA" id="ARBA00022723"/>
    </source>
</evidence>
<dbReference type="InterPro" id="IPR020848">
    <property type="entry name" value="AP_endonuclease_F1_CS"/>
</dbReference>
<dbReference type="PROSITE" id="PS00728">
    <property type="entry name" value="AP_NUCLEASE_F1_3"/>
    <property type="match status" value="1"/>
</dbReference>
<keyword evidence="11" id="KW-1185">Reference proteome</keyword>
<evidence type="ECO:0000256" key="7">
    <source>
        <dbReference type="PIRSR" id="PIRSR604808-2"/>
    </source>
</evidence>
<dbReference type="InterPro" id="IPR004808">
    <property type="entry name" value="AP_endonuc_1"/>
</dbReference>
<keyword evidence="5 7" id="KW-0460">Magnesium</keyword>
<feature type="site" description="Important for catalytic activity" evidence="8">
    <location>
        <position position="221"/>
    </location>
</feature>
<feature type="binding site" evidence="7">
    <location>
        <position position="150"/>
    </location>
    <ligand>
        <name>Mg(2+)</name>
        <dbReference type="ChEBI" id="CHEBI:18420"/>
        <label>1</label>
    </ligand>
</feature>
<evidence type="ECO:0000256" key="4">
    <source>
        <dbReference type="ARBA" id="ARBA00022801"/>
    </source>
</evidence>
<dbReference type="OrthoDB" id="9803914at2"/>
<feature type="binding site" evidence="7">
    <location>
        <position position="34"/>
    </location>
    <ligand>
        <name>Mg(2+)</name>
        <dbReference type="ChEBI" id="CHEBI:18420"/>
        <label>1</label>
    </ligand>
</feature>
<feature type="binding site" evidence="7">
    <location>
        <position position="152"/>
    </location>
    <ligand>
        <name>Mg(2+)</name>
        <dbReference type="ChEBI" id="CHEBI:18420"/>
        <label>1</label>
    </ligand>
</feature>
<dbReference type="GO" id="GO:0006281">
    <property type="term" value="P:DNA repair"/>
    <property type="evidence" value="ECO:0007669"/>
    <property type="project" value="InterPro"/>
</dbReference>
<dbReference type="PATRIC" id="fig|1177755.3.peg.589"/>
<dbReference type="AlphaFoldDB" id="A0A1E2S350"/>
<feature type="active site" description="Proton donor/acceptor" evidence="6">
    <location>
        <position position="150"/>
    </location>
</feature>
<feature type="binding site" evidence="7">
    <location>
        <position position="250"/>
    </location>
    <ligand>
        <name>Mg(2+)</name>
        <dbReference type="ChEBI" id="CHEBI:18420"/>
        <label>1</label>
    </ligand>
</feature>
<protein>
    <submittedName>
        <fullName evidence="10">Exodeoxyribonuclease III</fullName>
        <ecNumber evidence="10">3.1.11.2</ecNumber>
    </submittedName>
</protein>
<keyword evidence="3 7" id="KW-0479">Metal-binding</keyword>
<dbReference type="GO" id="GO:0004519">
    <property type="term" value="F:endonuclease activity"/>
    <property type="evidence" value="ECO:0007669"/>
    <property type="project" value="InterPro"/>
</dbReference>
<feature type="site" description="Transition state stabilizer" evidence="8">
    <location>
        <position position="152"/>
    </location>
</feature>
<sequence>MKIATWNINGIKARIDTLLTWLKDASPDIACLQEIKCVDESFPSEQFEELGYNVAVHGQKGFNGVALLSKLPFDETAPRLGGDDADEQARYLEAVVSVPSGVVRIANLYLPNGNPADGPKYDYKLAWMDRLKARAAELLTYEEPMVMAGDYNVIPMPDDVYNPAAWVDDALFKPETRAQFRSLLNLGLTDAFRACHDEAHQYTFWDYQAGAWQKNRGLRIDHLLLSPQAADLLRTCEIDTAPRGWEKPSDHVPIWIELSV</sequence>
<dbReference type="NCBIfam" id="TIGR00633">
    <property type="entry name" value="xth"/>
    <property type="match status" value="1"/>
</dbReference>
<comment type="cofactor">
    <cofactor evidence="1">
        <name>Mn(2+)</name>
        <dbReference type="ChEBI" id="CHEBI:29035"/>
    </cofactor>
</comment>
<comment type="cofactor">
    <cofactor evidence="7">
        <name>Mg(2+)</name>
        <dbReference type="ChEBI" id="CHEBI:18420"/>
    </cofactor>
    <cofactor evidence="7">
        <name>Mn(2+)</name>
        <dbReference type="ChEBI" id="CHEBI:29035"/>
    </cofactor>
    <text evidence="7">Probably binds two magnesium or manganese ions per subunit.</text>
</comment>
<dbReference type="Gene3D" id="3.60.10.10">
    <property type="entry name" value="Endonuclease/exonuclease/phosphatase"/>
    <property type="match status" value="1"/>
</dbReference>
<dbReference type="STRING" id="1177755.A7A08_00590"/>
<feature type="site" description="Interaction with DNA substrate" evidence="8">
    <location>
        <position position="251"/>
    </location>
</feature>
<dbReference type="GO" id="GO:0008311">
    <property type="term" value="F:double-stranded DNA 3'-5' DNA exonuclease activity"/>
    <property type="evidence" value="ECO:0007669"/>
    <property type="project" value="UniProtKB-EC"/>
</dbReference>
<proteinExistence type="inferred from homology"/>
<feature type="binding site" evidence="7">
    <location>
        <position position="7"/>
    </location>
    <ligand>
        <name>Mg(2+)</name>
        <dbReference type="ChEBI" id="CHEBI:18420"/>
        <label>1</label>
    </ligand>
</feature>
<reference evidence="10 11" key="1">
    <citation type="submission" date="2016-07" db="EMBL/GenBank/DDBJ databases">
        <title>Draft genome sequence of Methyloligella halotolerans C2T (VKM B-2706T=CCUG 61687T=DSM 25045T), a halotolerant polyhydroxybutyrate accumulating methylotroph.</title>
        <authorList>
            <person name="Vasilenko O.V."/>
            <person name="Doronina N.V."/>
            <person name="Poroshina M.N."/>
            <person name="Tarlachkov S.V."/>
            <person name="Trotsenko Y.A."/>
        </authorList>
    </citation>
    <scope>NUCLEOTIDE SEQUENCE [LARGE SCALE GENOMIC DNA]</scope>
    <source>
        <strain evidence="10 11">VKM B-2706</strain>
    </source>
</reference>
<name>A0A1E2S350_9HYPH</name>
<dbReference type="PROSITE" id="PS51435">
    <property type="entry name" value="AP_NUCLEASE_F1_4"/>
    <property type="match status" value="1"/>
</dbReference>
<dbReference type="InterPro" id="IPR036691">
    <property type="entry name" value="Endo/exonu/phosph_ase_sf"/>
</dbReference>
<comment type="similarity">
    <text evidence="2">Belongs to the DNA repair enzymes AP/ExoA family.</text>
</comment>
<dbReference type="CDD" id="cd09086">
    <property type="entry name" value="ExoIII-like_AP-endo"/>
    <property type="match status" value="1"/>
</dbReference>
<dbReference type="EMBL" id="MASI01000001">
    <property type="protein sequence ID" value="ODA68758.1"/>
    <property type="molecule type" value="Genomic_DNA"/>
</dbReference>
<dbReference type="InterPro" id="IPR037493">
    <property type="entry name" value="ExoIII-like"/>
</dbReference>
<feature type="active site" evidence="6">
    <location>
        <position position="109"/>
    </location>
</feature>
<evidence type="ECO:0000256" key="1">
    <source>
        <dbReference type="ARBA" id="ARBA00001936"/>
    </source>
</evidence>
<evidence type="ECO:0000259" key="9">
    <source>
        <dbReference type="Pfam" id="PF03372"/>
    </source>
</evidence>
<dbReference type="SUPFAM" id="SSF56219">
    <property type="entry name" value="DNase I-like"/>
    <property type="match status" value="1"/>
</dbReference>
<feature type="binding site" evidence="7">
    <location>
        <position position="251"/>
    </location>
    <ligand>
        <name>Mg(2+)</name>
        <dbReference type="ChEBI" id="CHEBI:18420"/>
        <label>1</label>
    </ligand>
</feature>
<feature type="active site" description="Proton acceptor" evidence="6">
    <location>
        <position position="251"/>
    </location>
</feature>
<dbReference type="Proteomes" id="UP000095087">
    <property type="component" value="Unassembled WGS sequence"/>
</dbReference>
<keyword evidence="4 10" id="KW-0378">Hydrolase</keyword>
<evidence type="ECO:0000313" key="10">
    <source>
        <dbReference type="EMBL" id="ODA68758.1"/>
    </source>
</evidence>
<feature type="domain" description="Endonuclease/exonuclease/phosphatase" evidence="9">
    <location>
        <begin position="4"/>
        <end position="251"/>
    </location>
</feature>
<dbReference type="GO" id="GO:0003677">
    <property type="term" value="F:DNA binding"/>
    <property type="evidence" value="ECO:0007669"/>
    <property type="project" value="InterPro"/>
</dbReference>
<evidence type="ECO:0000313" key="11">
    <source>
        <dbReference type="Proteomes" id="UP000095087"/>
    </source>
</evidence>
<keyword evidence="7" id="KW-0464">Manganese</keyword>
<evidence type="ECO:0000256" key="6">
    <source>
        <dbReference type="PIRSR" id="PIRSR604808-1"/>
    </source>
</evidence>
<dbReference type="PANTHER" id="PTHR43250">
    <property type="entry name" value="EXODEOXYRIBONUCLEASE III"/>
    <property type="match status" value="1"/>
</dbReference>
<dbReference type="InterPro" id="IPR005135">
    <property type="entry name" value="Endo/exonuclease/phosphatase"/>
</dbReference>
<comment type="caution">
    <text evidence="10">The sequence shown here is derived from an EMBL/GenBank/DDBJ whole genome shotgun (WGS) entry which is preliminary data.</text>
</comment>
<gene>
    <name evidence="10" type="ORF">A7A08_00590</name>
</gene>
<evidence type="ECO:0000256" key="2">
    <source>
        <dbReference type="ARBA" id="ARBA00007092"/>
    </source>
</evidence>
<accession>A0A1E2S350</accession>
<organism evidence="10 11">
    <name type="scientific">Methyloligella halotolerans</name>
    <dbReference type="NCBI Taxonomy" id="1177755"/>
    <lineage>
        <taxon>Bacteria</taxon>
        <taxon>Pseudomonadati</taxon>
        <taxon>Pseudomonadota</taxon>
        <taxon>Alphaproteobacteria</taxon>
        <taxon>Hyphomicrobiales</taxon>
        <taxon>Hyphomicrobiaceae</taxon>
        <taxon>Methyloligella</taxon>
    </lineage>
</organism>
<dbReference type="NCBIfam" id="TIGR00195">
    <property type="entry name" value="exoDNase_III"/>
    <property type="match status" value="1"/>
</dbReference>
<dbReference type="GO" id="GO:0046872">
    <property type="term" value="F:metal ion binding"/>
    <property type="evidence" value="ECO:0007669"/>
    <property type="project" value="UniProtKB-KW"/>
</dbReference>
<dbReference type="Pfam" id="PF03372">
    <property type="entry name" value="Exo_endo_phos"/>
    <property type="match status" value="1"/>
</dbReference>
<evidence type="ECO:0000256" key="8">
    <source>
        <dbReference type="PIRSR" id="PIRSR604808-3"/>
    </source>
</evidence>
<dbReference type="EC" id="3.1.11.2" evidence="10"/>